<dbReference type="WBParaSite" id="JU765_v2.g10344.t1">
    <property type="protein sequence ID" value="JU765_v2.g10344.t1"/>
    <property type="gene ID" value="JU765_v2.g10344"/>
</dbReference>
<reference evidence="2" key="1">
    <citation type="submission" date="2022-11" db="UniProtKB">
        <authorList>
            <consortium name="WormBaseParasite"/>
        </authorList>
    </citation>
    <scope>IDENTIFICATION</scope>
</reference>
<name>A0AC34PVP2_9BILA</name>
<evidence type="ECO:0000313" key="1">
    <source>
        <dbReference type="Proteomes" id="UP000887576"/>
    </source>
</evidence>
<accession>A0AC34PVP2</accession>
<sequence length="479" mass="53732">MALITTFGLLWAVGLPFSNILTVVPFLVITIGIDDAFLILAGWRHSSTQIDFEARMGAALAKSGASVSVTSITDVLCFGVGLISQMPVVQLFCLYTSVALTIDFIYQITFFAGIVVLCGKRQIAIEQELNEKKDPSIASSDGSLDSYIGKVKEIFRGFTQNQTSSSSSNQLCTISQPNPTEQSSEAESSWLMAFVKFLHWKIIRGLTLIIFVFHLVLSIYLCTLVNTDFDMENLYLKESPLTPISHKMQNFMLNESFIVNFAVNDIQSLEEQSRRQQFSEMLMELENIPKYSMGDNGTSIWLRDYEVAISFWGADDESVWEPVEMLRNYRAFNLDEKFIITKTLPNGNEIIDSFYFFITYHNMSNFIDVEDLLTKRRNILSRYSDSFNISSHHPFEKVPTESAASAPINFIQTAVSAIILMSALVLIFIMDIGAIFSVVLSILSISCGTVGYLHLWNVNLDAVSLISMLMSIGFSVDYS</sequence>
<dbReference type="Proteomes" id="UP000887576">
    <property type="component" value="Unplaced"/>
</dbReference>
<evidence type="ECO:0000313" key="2">
    <source>
        <dbReference type="WBParaSite" id="JU765_v2.g10344.t1"/>
    </source>
</evidence>
<proteinExistence type="predicted"/>
<organism evidence="1 2">
    <name type="scientific">Panagrolaimus sp. JU765</name>
    <dbReference type="NCBI Taxonomy" id="591449"/>
    <lineage>
        <taxon>Eukaryota</taxon>
        <taxon>Metazoa</taxon>
        <taxon>Ecdysozoa</taxon>
        <taxon>Nematoda</taxon>
        <taxon>Chromadorea</taxon>
        <taxon>Rhabditida</taxon>
        <taxon>Tylenchina</taxon>
        <taxon>Panagrolaimomorpha</taxon>
        <taxon>Panagrolaimoidea</taxon>
        <taxon>Panagrolaimidae</taxon>
        <taxon>Panagrolaimus</taxon>
    </lineage>
</organism>
<protein>
    <submittedName>
        <fullName evidence="2">SSD domain-containing protein</fullName>
    </submittedName>
</protein>